<dbReference type="Proteomes" id="UP000287651">
    <property type="component" value="Unassembled WGS sequence"/>
</dbReference>
<evidence type="ECO:0000313" key="2">
    <source>
        <dbReference type="EMBL" id="KAJ8466962.1"/>
    </source>
</evidence>
<evidence type="ECO:0000313" key="4">
    <source>
        <dbReference type="Proteomes" id="UP000287651"/>
    </source>
</evidence>
<name>A0A426YYA5_ENSVE</name>
<dbReference type="Proteomes" id="UP001222027">
    <property type="component" value="Unassembled WGS sequence"/>
</dbReference>
<reference evidence="3 4" key="1">
    <citation type="journal article" date="2014" name="Agronomy (Basel)">
        <title>A Draft Genome Sequence for Ensete ventricosum, the Drought-Tolerant Tree Against Hunger.</title>
        <authorList>
            <person name="Harrison J."/>
            <person name="Moore K.A."/>
            <person name="Paszkiewicz K."/>
            <person name="Jones T."/>
            <person name="Grant M."/>
            <person name="Ambacheew D."/>
            <person name="Muzemil S."/>
            <person name="Studholme D.J."/>
        </authorList>
    </citation>
    <scope>NUCLEOTIDE SEQUENCE [LARGE SCALE GENOMIC DNA]</scope>
</reference>
<dbReference type="AlphaFoldDB" id="A0A426YYA5"/>
<organism evidence="3 4">
    <name type="scientific">Ensete ventricosum</name>
    <name type="common">Abyssinian banana</name>
    <name type="synonym">Musa ensete</name>
    <dbReference type="NCBI Taxonomy" id="4639"/>
    <lineage>
        <taxon>Eukaryota</taxon>
        <taxon>Viridiplantae</taxon>
        <taxon>Streptophyta</taxon>
        <taxon>Embryophyta</taxon>
        <taxon>Tracheophyta</taxon>
        <taxon>Spermatophyta</taxon>
        <taxon>Magnoliopsida</taxon>
        <taxon>Liliopsida</taxon>
        <taxon>Zingiberales</taxon>
        <taxon>Musaceae</taxon>
        <taxon>Ensete</taxon>
    </lineage>
</organism>
<sequence>METPQVARKGREGEEDGHGARIGHPGTAWGSPQVLRFDLTRGRPSPWYWERALSRHVSITHGPVNLFVLLHSCEVTSPLPPPSPQTGTHPCLLLLQPLGVSVPPWRPSCSPLQPSSSACTTVTAAPAFPAATDGGDAGLASR</sequence>
<accession>A0A426YYA5</accession>
<dbReference type="EMBL" id="AMZH03009505">
    <property type="protein sequence ID" value="RRT56705.1"/>
    <property type="molecule type" value="Genomic_DNA"/>
</dbReference>
<feature type="region of interest" description="Disordered" evidence="1">
    <location>
        <begin position="1"/>
        <end position="29"/>
    </location>
</feature>
<proteinExistence type="predicted"/>
<feature type="compositionally biased region" description="Basic and acidic residues" evidence="1">
    <location>
        <begin position="9"/>
        <end position="19"/>
    </location>
</feature>
<gene>
    <name evidence="3" type="ORF">B296_00041776</name>
    <name evidence="2" type="ORF">OPV22_029514</name>
</gene>
<evidence type="ECO:0000313" key="3">
    <source>
        <dbReference type="EMBL" id="RRT56705.1"/>
    </source>
</evidence>
<comment type="caution">
    <text evidence="3">The sequence shown here is derived from an EMBL/GenBank/DDBJ whole genome shotgun (WGS) entry which is preliminary data.</text>
</comment>
<evidence type="ECO:0000256" key="1">
    <source>
        <dbReference type="SAM" id="MobiDB-lite"/>
    </source>
</evidence>
<reference evidence="2 5" key="3">
    <citation type="submission" date="2022-12" db="EMBL/GenBank/DDBJ databases">
        <title>Chromosome-scale assembly of the Ensete ventricosum genome.</title>
        <authorList>
            <person name="Dussert Y."/>
            <person name="Stocks J."/>
            <person name="Wendawek A."/>
            <person name="Woldeyes F."/>
            <person name="Nichols R.A."/>
            <person name="Borrell J.S."/>
        </authorList>
    </citation>
    <scope>NUCLEOTIDE SEQUENCE [LARGE SCALE GENOMIC DNA]</scope>
    <source>
        <strain evidence="5">cv. Maze</strain>
        <strain evidence="2">MazeRef_0001</strain>
        <tissue evidence="2">Seeds</tissue>
    </source>
</reference>
<protein>
    <submittedName>
        <fullName evidence="3">Uncharacterized protein</fullName>
    </submittedName>
</protein>
<dbReference type="EMBL" id="JAQQAF010000008">
    <property type="protein sequence ID" value="KAJ8466962.1"/>
    <property type="molecule type" value="Genomic_DNA"/>
</dbReference>
<evidence type="ECO:0000313" key="5">
    <source>
        <dbReference type="Proteomes" id="UP001222027"/>
    </source>
</evidence>
<reference evidence="3" key="2">
    <citation type="submission" date="2018-09" db="EMBL/GenBank/DDBJ databases">
        <authorList>
            <person name="Harrison J."/>
            <person name="Moore K.A."/>
            <person name="Paszkiewicz K."/>
            <person name="Jones T."/>
            <person name="Grant M."/>
            <person name="Ambacheew D."/>
            <person name="Muzemil S."/>
            <person name="Studholme D."/>
        </authorList>
    </citation>
    <scope>NUCLEOTIDE SEQUENCE</scope>
</reference>
<keyword evidence="5" id="KW-1185">Reference proteome</keyword>